<evidence type="ECO:0000256" key="1">
    <source>
        <dbReference type="ARBA" id="ARBA00001823"/>
    </source>
</evidence>
<evidence type="ECO:0000256" key="2">
    <source>
        <dbReference type="ARBA" id="ARBA00012121"/>
    </source>
</evidence>
<keyword evidence="6" id="KW-0597">Phosphoprotein</keyword>
<proteinExistence type="inferred from homology"/>
<comment type="similarity">
    <text evidence="6 7">Belongs to the APS kinase family.</text>
</comment>
<evidence type="ECO:0000313" key="9">
    <source>
        <dbReference type="EMBL" id="MDQ0191407.1"/>
    </source>
</evidence>
<evidence type="ECO:0000256" key="5">
    <source>
        <dbReference type="ARBA" id="ARBA00022840"/>
    </source>
</evidence>
<sequence length="203" mass="23098">MSSQRIVVWNETPIQKADRRKRNGHHSFVLWLTGLSGAGKSTLANHLQAVLFEQGVQAYLLDGDNLRMGLNRDLGFSAEDRKENVRRVAEVAKLFVDAGMVVITALISPYQSDRDEARARYEEDEFVEVFVDCRLEVCQQRDPKGLYQKALRGEITNFTGVQAPYEAPAHPEIVVRTDEQSVEESVHQILSWLREKRYIGPAQ</sequence>
<name>A0ABT9XM82_9BACL</name>
<keyword evidence="6 7" id="KW-0418">Kinase</keyword>
<evidence type="ECO:0000256" key="3">
    <source>
        <dbReference type="ARBA" id="ARBA00022679"/>
    </source>
</evidence>
<feature type="binding site" evidence="6">
    <location>
        <begin position="34"/>
        <end position="41"/>
    </location>
    <ligand>
        <name>ATP</name>
        <dbReference type="ChEBI" id="CHEBI:30616"/>
    </ligand>
</feature>
<dbReference type="EC" id="2.7.1.25" evidence="2 6"/>
<keyword evidence="4 6" id="KW-0547">Nucleotide-binding</keyword>
<dbReference type="NCBIfam" id="NF003013">
    <property type="entry name" value="PRK03846.1"/>
    <property type="match status" value="1"/>
</dbReference>
<gene>
    <name evidence="6" type="primary">cysC</name>
    <name evidence="9" type="ORF">J2S03_003278</name>
</gene>
<evidence type="ECO:0000256" key="4">
    <source>
        <dbReference type="ARBA" id="ARBA00022741"/>
    </source>
</evidence>
<dbReference type="PANTHER" id="PTHR42700">
    <property type="entry name" value="SULFATE ADENYLYLTRANSFERASE"/>
    <property type="match status" value="1"/>
</dbReference>
<dbReference type="EMBL" id="JAUSTP010000041">
    <property type="protein sequence ID" value="MDQ0191407.1"/>
    <property type="molecule type" value="Genomic_DNA"/>
</dbReference>
<dbReference type="Proteomes" id="UP001232973">
    <property type="component" value="Unassembled WGS sequence"/>
</dbReference>
<feature type="domain" description="APS kinase" evidence="8">
    <location>
        <begin position="27"/>
        <end position="176"/>
    </location>
</feature>
<keyword evidence="10" id="KW-1185">Reference proteome</keyword>
<accession>A0ABT9XM82</accession>
<evidence type="ECO:0000313" key="10">
    <source>
        <dbReference type="Proteomes" id="UP001232973"/>
    </source>
</evidence>
<dbReference type="Gene3D" id="3.40.50.300">
    <property type="entry name" value="P-loop containing nucleotide triphosphate hydrolases"/>
    <property type="match status" value="1"/>
</dbReference>
<dbReference type="InterPro" id="IPR059117">
    <property type="entry name" value="APS_kinase_dom"/>
</dbReference>
<keyword evidence="3 6" id="KW-0808">Transferase</keyword>
<dbReference type="SUPFAM" id="SSF52540">
    <property type="entry name" value="P-loop containing nucleoside triphosphate hydrolases"/>
    <property type="match status" value="1"/>
</dbReference>
<evidence type="ECO:0000256" key="7">
    <source>
        <dbReference type="RuleBase" id="RU004347"/>
    </source>
</evidence>
<protein>
    <recommendedName>
        <fullName evidence="2 6">Adenylyl-sulfate kinase</fullName>
        <ecNumber evidence="2 6">2.7.1.25</ecNumber>
    </recommendedName>
    <alternativeName>
        <fullName evidence="6">APS kinase</fullName>
    </alternativeName>
    <alternativeName>
        <fullName evidence="6">ATP adenosine-5'-phosphosulfate 3'-phosphotransferase</fullName>
    </alternativeName>
    <alternativeName>
        <fullName evidence="6">Adenosine-5'-phosphosulfate kinase</fullName>
    </alternativeName>
</protein>
<organism evidence="9 10">
    <name type="scientific">Alicyclobacillus cycloheptanicus</name>
    <dbReference type="NCBI Taxonomy" id="1457"/>
    <lineage>
        <taxon>Bacteria</taxon>
        <taxon>Bacillati</taxon>
        <taxon>Bacillota</taxon>
        <taxon>Bacilli</taxon>
        <taxon>Bacillales</taxon>
        <taxon>Alicyclobacillaceae</taxon>
        <taxon>Alicyclobacillus</taxon>
    </lineage>
</organism>
<comment type="caution">
    <text evidence="9">The sequence shown here is derived from an EMBL/GenBank/DDBJ whole genome shotgun (WGS) entry which is preliminary data.</text>
</comment>
<dbReference type="RefSeq" id="WP_274454994.1">
    <property type="nucleotide sequence ID" value="NZ_CP067097.1"/>
</dbReference>
<dbReference type="InterPro" id="IPR050512">
    <property type="entry name" value="Sulf_AdTrans/APS_kinase"/>
</dbReference>
<reference evidence="9 10" key="1">
    <citation type="submission" date="2023-07" db="EMBL/GenBank/DDBJ databases">
        <title>Genomic Encyclopedia of Type Strains, Phase IV (KMG-IV): sequencing the most valuable type-strain genomes for metagenomic binning, comparative biology and taxonomic classification.</title>
        <authorList>
            <person name="Goeker M."/>
        </authorList>
    </citation>
    <scope>NUCLEOTIDE SEQUENCE [LARGE SCALE GENOMIC DNA]</scope>
    <source>
        <strain evidence="9 10">DSM 4006</strain>
    </source>
</reference>
<comment type="function">
    <text evidence="6 7">Catalyzes the synthesis of activated sulfate.</text>
</comment>
<evidence type="ECO:0000256" key="6">
    <source>
        <dbReference type="HAMAP-Rule" id="MF_00065"/>
    </source>
</evidence>
<dbReference type="InterPro" id="IPR027417">
    <property type="entry name" value="P-loop_NTPase"/>
</dbReference>
<dbReference type="GO" id="GO:0004020">
    <property type="term" value="F:adenylylsulfate kinase activity"/>
    <property type="evidence" value="ECO:0007669"/>
    <property type="project" value="UniProtKB-EC"/>
</dbReference>
<dbReference type="InterPro" id="IPR002891">
    <property type="entry name" value="APS"/>
</dbReference>
<comment type="pathway">
    <text evidence="6 7">Sulfur metabolism; hydrogen sulfide biosynthesis; sulfite from sulfate: step 2/3.</text>
</comment>
<feature type="active site" description="Phosphoserine intermediate" evidence="6">
    <location>
        <position position="108"/>
    </location>
</feature>
<dbReference type="Pfam" id="PF01583">
    <property type="entry name" value="APS_kinase"/>
    <property type="match status" value="1"/>
</dbReference>
<dbReference type="HAMAP" id="MF_00065">
    <property type="entry name" value="Adenylyl_sulf_kinase"/>
    <property type="match status" value="1"/>
</dbReference>
<dbReference type="NCBIfam" id="TIGR00455">
    <property type="entry name" value="apsK"/>
    <property type="match status" value="1"/>
</dbReference>
<evidence type="ECO:0000259" key="8">
    <source>
        <dbReference type="Pfam" id="PF01583"/>
    </source>
</evidence>
<comment type="catalytic activity">
    <reaction evidence="1 6 7">
        <text>adenosine 5'-phosphosulfate + ATP = 3'-phosphoadenylyl sulfate + ADP + H(+)</text>
        <dbReference type="Rhea" id="RHEA:24152"/>
        <dbReference type="ChEBI" id="CHEBI:15378"/>
        <dbReference type="ChEBI" id="CHEBI:30616"/>
        <dbReference type="ChEBI" id="CHEBI:58243"/>
        <dbReference type="ChEBI" id="CHEBI:58339"/>
        <dbReference type="ChEBI" id="CHEBI:456216"/>
        <dbReference type="EC" id="2.7.1.25"/>
    </reaction>
</comment>
<dbReference type="CDD" id="cd02027">
    <property type="entry name" value="APSK"/>
    <property type="match status" value="1"/>
</dbReference>
<dbReference type="PANTHER" id="PTHR42700:SF3">
    <property type="entry name" value="BIFUNCTIONAL SAT_APS KINASE-RELATED"/>
    <property type="match status" value="1"/>
</dbReference>
<keyword evidence="5 6" id="KW-0067">ATP-binding</keyword>